<comment type="caution">
    <text evidence="8">The sequence shown here is derived from an EMBL/GenBank/DDBJ whole genome shotgun (WGS) entry which is preliminary data.</text>
</comment>
<evidence type="ECO:0000256" key="4">
    <source>
        <dbReference type="ARBA" id="ARBA00022741"/>
    </source>
</evidence>
<keyword evidence="4" id="KW-0547">Nucleotide-binding</keyword>
<evidence type="ECO:0000256" key="6">
    <source>
        <dbReference type="ARBA" id="ARBA00022840"/>
    </source>
</evidence>
<dbReference type="NCBIfam" id="TIGR00097">
    <property type="entry name" value="HMP-P_kinase"/>
    <property type="match status" value="1"/>
</dbReference>
<dbReference type="InterPro" id="IPR029056">
    <property type="entry name" value="Ribokinase-like"/>
</dbReference>
<protein>
    <recommendedName>
        <fullName evidence="2">hydroxymethylpyrimidine kinase</fullName>
        <ecNumber evidence="2">2.7.1.49</ecNumber>
    </recommendedName>
</protein>
<dbReference type="UniPathway" id="UPA00060">
    <property type="reaction ID" value="UER00138"/>
</dbReference>
<dbReference type="EC" id="2.7.1.49" evidence="2"/>
<name>A0A557RIZ7_9GAMM</name>
<dbReference type="InterPro" id="IPR013749">
    <property type="entry name" value="PM/HMP-P_kinase-1"/>
</dbReference>
<reference evidence="8 9" key="1">
    <citation type="submission" date="2019-07" db="EMBL/GenBank/DDBJ databases">
        <title>Reclasification of Spiribacter aquaticus.</title>
        <authorList>
            <person name="Leon M.J."/>
            <person name="Sanchez-Porro C."/>
            <person name="Ventosa A."/>
        </authorList>
    </citation>
    <scope>NUCLEOTIDE SEQUENCE [LARGE SCALE GENOMIC DNA]</scope>
    <source>
        <strain evidence="8 9">SP30</strain>
    </source>
</reference>
<dbReference type="GO" id="GO:0008902">
    <property type="term" value="F:hydroxymethylpyrimidine kinase activity"/>
    <property type="evidence" value="ECO:0007669"/>
    <property type="project" value="UniProtKB-EC"/>
</dbReference>
<accession>A0A557RIZ7</accession>
<dbReference type="FunFam" id="3.40.1190.20:FF:000003">
    <property type="entry name" value="Phosphomethylpyrimidine kinase ThiD"/>
    <property type="match status" value="1"/>
</dbReference>
<gene>
    <name evidence="8" type="primary">thiD</name>
    <name evidence="8" type="ORF">FPL11_03320</name>
</gene>
<dbReference type="Gene3D" id="3.40.1190.20">
    <property type="match status" value="1"/>
</dbReference>
<feature type="domain" description="Pyridoxamine kinase/Phosphomethylpyrimidine kinase" evidence="7">
    <location>
        <begin position="13"/>
        <end position="258"/>
    </location>
</feature>
<dbReference type="PANTHER" id="PTHR20858">
    <property type="entry name" value="PHOSPHOMETHYLPYRIMIDINE KINASE"/>
    <property type="match status" value="1"/>
</dbReference>
<dbReference type="Proteomes" id="UP000316688">
    <property type="component" value="Unassembled WGS sequence"/>
</dbReference>
<dbReference type="GO" id="GO:0009229">
    <property type="term" value="P:thiamine diphosphate biosynthetic process"/>
    <property type="evidence" value="ECO:0007669"/>
    <property type="project" value="UniProtKB-UniPathway"/>
</dbReference>
<evidence type="ECO:0000256" key="3">
    <source>
        <dbReference type="ARBA" id="ARBA00022679"/>
    </source>
</evidence>
<evidence type="ECO:0000256" key="5">
    <source>
        <dbReference type="ARBA" id="ARBA00022777"/>
    </source>
</evidence>
<keyword evidence="3 8" id="KW-0808">Transferase</keyword>
<evidence type="ECO:0000313" key="9">
    <source>
        <dbReference type="Proteomes" id="UP000316688"/>
    </source>
</evidence>
<evidence type="ECO:0000256" key="1">
    <source>
        <dbReference type="ARBA" id="ARBA00004948"/>
    </source>
</evidence>
<keyword evidence="5 8" id="KW-0418">Kinase</keyword>
<dbReference type="InterPro" id="IPR004399">
    <property type="entry name" value="HMP/HMP-P_kinase_dom"/>
</dbReference>
<dbReference type="GO" id="GO:0005829">
    <property type="term" value="C:cytosol"/>
    <property type="evidence" value="ECO:0007669"/>
    <property type="project" value="TreeGrafter"/>
</dbReference>
<proteinExistence type="predicted"/>
<comment type="pathway">
    <text evidence="1">Cofactor biosynthesis; thiamine diphosphate biosynthesis.</text>
</comment>
<dbReference type="RefSeq" id="WP_144347291.1">
    <property type="nucleotide sequence ID" value="NZ_VMKP01000002.1"/>
</dbReference>
<dbReference type="EMBL" id="VMKP01000002">
    <property type="protein sequence ID" value="TVO65137.1"/>
    <property type="molecule type" value="Genomic_DNA"/>
</dbReference>
<sequence length="273" mass="27870">MNPSRILIIAGSDAGGGAGIQADIKTVTALGGYAMTAVTALTAQNTCGVQGVVGVEPAFIREQIRSVVSDLGVDCVKTGMLHDAAVIDAVADELQRGAAHVPWVVDPVMVAQSGARLVGEGAMARLRSAIMPQARLITPNLPEAAALLGRPIDHVGDMEDAARALLAFGPKAVLLKGGHLGGGQLTDVLATADGCERLEHARIDTRSDHGTGCTLASAIAEGLGRELPLAHAVHRGRNYLQRALATATPLGAGHGPVNHAHTVAAFGLTPTGR</sequence>
<organism evidence="8 9">
    <name type="scientific">Spiribacter aquaticus</name>
    <dbReference type="NCBI Taxonomy" id="1935996"/>
    <lineage>
        <taxon>Bacteria</taxon>
        <taxon>Pseudomonadati</taxon>
        <taxon>Pseudomonadota</taxon>
        <taxon>Gammaproteobacteria</taxon>
        <taxon>Chromatiales</taxon>
        <taxon>Ectothiorhodospiraceae</taxon>
        <taxon>Spiribacter</taxon>
    </lineage>
</organism>
<dbReference type="AlphaFoldDB" id="A0A557RIZ7"/>
<dbReference type="Pfam" id="PF08543">
    <property type="entry name" value="Phos_pyr_kin"/>
    <property type="match status" value="1"/>
</dbReference>
<dbReference type="GO" id="GO:0009228">
    <property type="term" value="P:thiamine biosynthetic process"/>
    <property type="evidence" value="ECO:0007669"/>
    <property type="project" value="InterPro"/>
</dbReference>
<evidence type="ECO:0000313" key="8">
    <source>
        <dbReference type="EMBL" id="TVO65137.1"/>
    </source>
</evidence>
<dbReference type="GO" id="GO:0008972">
    <property type="term" value="F:phosphomethylpyrimidine kinase activity"/>
    <property type="evidence" value="ECO:0007669"/>
    <property type="project" value="InterPro"/>
</dbReference>
<dbReference type="SUPFAM" id="SSF53613">
    <property type="entry name" value="Ribokinase-like"/>
    <property type="match status" value="1"/>
</dbReference>
<dbReference type="PANTHER" id="PTHR20858:SF17">
    <property type="entry name" value="HYDROXYMETHYLPYRIMIDINE_PHOSPHOMETHYLPYRIMIDINE KINASE THI20-RELATED"/>
    <property type="match status" value="1"/>
</dbReference>
<keyword evidence="6" id="KW-0067">ATP-binding</keyword>
<dbReference type="CDD" id="cd01169">
    <property type="entry name" value="HMPP_kinase"/>
    <property type="match status" value="1"/>
</dbReference>
<evidence type="ECO:0000259" key="7">
    <source>
        <dbReference type="Pfam" id="PF08543"/>
    </source>
</evidence>
<evidence type="ECO:0000256" key="2">
    <source>
        <dbReference type="ARBA" id="ARBA00012135"/>
    </source>
</evidence>
<keyword evidence="9" id="KW-1185">Reference proteome</keyword>
<dbReference type="GO" id="GO:0005524">
    <property type="term" value="F:ATP binding"/>
    <property type="evidence" value="ECO:0007669"/>
    <property type="project" value="UniProtKB-KW"/>
</dbReference>